<name>A0AAV9YY73_9AGAR</name>
<evidence type="ECO:0000259" key="6">
    <source>
        <dbReference type="PROSITE" id="PS51194"/>
    </source>
</evidence>
<dbReference type="InterPro" id="IPR027417">
    <property type="entry name" value="P-loop_NTPase"/>
</dbReference>
<dbReference type="GO" id="GO:0016787">
    <property type="term" value="F:hydrolase activity"/>
    <property type="evidence" value="ECO:0007669"/>
    <property type="project" value="UniProtKB-KW"/>
</dbReference>
<comment type="domain">
    <text evidence="5">The Q motif is unique to and characteristic of the DEAD box family of RNA helicases and controls ATP binding and hydrolysis.</text>
</comment>
<evidence type="ECO:0000313" key="7">
    <source>
        <dbReference type="EMBL" id="KAK6964723.1"/>
    </source>
</evidence>
<dbReference type="AlphaFoldDB" id="A0AAV9YY73"/>
<organism evidence="7 8">
    <name type="scientific">Favolaschia claudopus</name>
    <dbReference type="NCBI Taxonomy" id="2862362"/>
    <lineage>
        <taxon>Eukaryota</taxon>
        <taxon>Fungi</taxon>
        <taxon>Dikarya</taxon>
        <taxon>Basidiomycota</taxon>
        <taxon>Agaricomycotina</taxon>
        <taxon>Agaricomycetes</taxon>
        <taxon>Agaricomycetidae</taxon>
        <taxon>Agaricales</taxon>
        <taxon>Marasmiineae</taxon>
        <taxon>Mycenaceae</taxon>
        <taxon>Favolaschia</taxon>
    </lineage>
</organism>
<dbReference type="GO" id="GO:0003724">
    <property type="term" value="F:RNA helicase activity"/>
    <property type="evidence" value="ECO:0007669"/>
    <property type="project" value="UniProtKB-EC"/>
</dbReference>
<keyword evidence="2 5" id="KW-0378">Hydrolase</keyword>
<feature type="domain" description="Helicase C-terminal" evidence="6">
    <location>
        <begin position="35"/>
        <end position="197"/>
    </location>
</feature>
<evidence type="ECO:0000256" key="1">
    <source>
        <dbReference type="ARBA" id="ARBA00022741"/>
    </source>
</evidence>
<evidence type="ECO:0000256" key="2">
    <source>
        <dbReference type="ARBA" id="ARBA00022801"/>
    </source>
</evidence>
<dbReference type="PROSITE" id="PS51194">
    <property type="entry name" value="HELICASE_CTER"/>
    <property type="match status" value="1"/>
</dbReference>
<dbReference type="GO" id="GO:0003723">
    <property type="term" value="F:RNA binding"/>
    <property type="evidence" value="ECO:0007669"/>
    <property type="project" value="UniProtKB-UniRule"/>
</dbReference>
<dbReference type="SMART" id="SM00490">
    <property type="entry name" value="HELICc"/>
    <property type="match status" value="1"/>
</dbReference>
<keyword evidence="3 5" id="KW-0067">ATP-binding</keyword>
<keyword evidence="8" id="KW-1185">Reference proteome</keyword>
<reference evidence="7 8" key="1">
    <citation type="journal article" date="2024" name="J Genomics">
        <title>Draft genome sequencing and assembly of Favolaschia claudopus CIRM-BRFM 2984 isolated from oak limbs.</title>
        <authorList>
            <person name="Navarro D."/>
            <person name="Drula E."/>
            <person name="Chaduli D."/>
            <person name="Cazenave R."/>
            <person name="Ahrendt S."/>
            <person name="Wang J."/>
            <person name="Lipzen A."/>
            <person name="Daum C."/>
            <person name="Barry K."/>
            <person name="Grigoriev I.V."/>
            <person name="Favel A."/>
            <person name="Rosso M.N."/>
            <person name="Martin F."/>
        </authorList>
    </citation>
    <scope>NUCLEOTIDE SEQUENCE [LARGE SCALE GENOMIC DNA]</scope>
    <source>
        <strain evidence="7 8">CIRM-BRFM 2984</strain>
    </source>
</reference>
<evidence type="ECO:0000256" key="5">
    <source>
        <dbReference type="RuleBase" id="RU365068"/>
    </source>
</evidence>
<dbReference type="GO" id="GO:0005524">
    <property type="term" value="F:ATP binding"/>
    <property type="evidence" value="ECO:0007669"/>
    <property type="project" value="UniProtKB-UniRule"/>
</dbReference>
<keyword evidence="1 5" id="KW-0547">Nucleotide-binding</keyword>
<accession>A0AAV9YY73</accession>
<comment type="function">
    <text evidence="5">RNA helicase.</text>
</comment>
<dbReference type="InterPro" id="IPR001650">
    <property type="entry name" value="Helicase_C-like"/>
</dbReference>
<dbReference type="SUPFAM" id="SSF52540">
    <property type="entry name" value="P-loop containing nucleoside triphosphate hydrolases"/>
    <property type="match status" value="1"/>
</dbReference>
<sequence>MSLITYAGLHSDYTLINLGNFRPELSIMIIPMEHDISSFLDLAFVFPLGCRLEDLVRTIIFCDDIDRLTEMFWWAFFRVAYLQLPTHVVDIIHSGLSARHQEIALQDFRDGKTVVLLGTSKISAGMNFPGVRWVIQFGCDGLTIIDGGQRRGRGGRDGEDKTSTGMFFVEPKMLKDVTVEHPGDQDPGMIELLQSQECAEKIMQRHLENPGDCTRDSSLPCCNRCDPDFRPPREYKWIDVNPGFTSESTEVKTTTSQREVIYNKLVEWRLDHWKQYWKDDWPNYGPKSLVSDSDLNEISTHTSKIFTVQDLQNYTHIVHWAQLSTPLFIAVHKICGELNVLPVQEVEELDEPSFVAEEPTRKRKRKRNS</sequence>
<keyword evidence="4 5" id="KW-0694">RNA-binding</keyword>
<evidence type="ECO:0000256" key="3">
    <source>
        <dbReference type="ARBA" id="ARBA00022840"/>
    </source>
</evidence>
<comment type="caution">
    <text evidence="7">The sequence shown here is derived from an EMBL/GenBank/DDBJ whole genome shotgun (WGS) entry which is preliminary data.</text>
</comment>
<comment type="similarity">
    <text evidence="5">Belongs to the DEAD box helicase family.</text>
</comment>
<protein>
    <recommendedName>
        <fullName evidence="5">ATP-dependent RNA helicase</fullName>
        <ecNumber evidence="5">3.6.4.13</ecNumber>
    </recommendedName>
</protein>
<proteinExistence type="inferred from homology"/>
<dbReference type="EC" id="3.6.4.13" evidence="5"/>
<dbReference type="Gene3D" id="3.40.50.300">
    <property type="entry name" value="P-loop containing nucleotide triphosphate hydrolases"/>
    <property type="match status" value="1"/>
</dbReference>
<feature type="non-terminal residue" evidence="7">
    <location>
        <position position="369"/>
    </location>
</feature>
<dbReference type="Pfam" id="PF00271">
    <property type="entry name" value="Helicase_C"/>
    <property type="match status" value="1"/>
</dbReference>
<dbReference type="PANTHER" id="PTHR24031">
    <property type="entry name" value="RNA HELICASE"/>
    <property type="match status" value="1"/>
</dbReference>
<keyword evidence="5" id="KW-0347">Helicase</keyword>
<dbReference type="EMBL" id="JAWWNJ010000306">
    <property type="protein sequence ID" value="KAK6964723.1"/>
    <property type="molecule type" value="Genomic_DNA"/>
</dbReference>
<gene>
    <name evidence="7" type="ORF">R3P38DRAFT_2755311</name>
</gene>
<evidence type="ECO:0000313" key="8">
    <source>
        <dbReference type="Proteomes" id="UP001362999"/>
    </source>
</evidence>
<dbReference type="Proteomes" id="UP001362999">
    <property type="component" value="Unassembled WGS sequence"/>
</dbReference>
<comment type="catalytic activity">
    <reaction evidence="5">
        <text>ATP + H2O = ADP + phosphate + H(+)</text>
        <dbReference type="Rhea" id="RHEA:13065"/>
        <dbReference type="ChEBI" id="CHEBI:15377"/>
        <dbReference type="ChEBI" id="CHEBI:15378"/>
        <dbReference type="ChEBI" id="CHEBI:30616"/>
        <dbReference type="ChEBI" id="CHEBI:43474"/>
        <dbReference type="ChEBI" id="CHEBI:456216"/>
        <dbReference type="EC" id="3.6.4.13"/>
    </reaction>
</comment>
<evidence type="ECO:0000256" key="4">
    <source>
        <dbReference type="ARBA" id="ARBA00022884"/>
    </source>
</evidence>